<evidence type="ECO:0000256" key="3">
    <source>
        <dbReference type="ARBA" id="ARBA00023163"/>
    </source>
</evidence>
<dbReference type="GO" id="GO:0003700">
    <property type="term" value="F:DNA-binding transcription factor activity"/>
    <property type="evidence" value="ECO:0007669"/>
    <property type="project" value="InterPro"/>
</dbReference>
<dbReference type="SMART" id="SM00342">
    <property type="entry name" value="HTH_ARAC"/>
    <property type="match status" value="1"/>
</dbReference>
<dbReference type="Gene3D" id="1.10.10.60">
    <property type="entry name" value="Homeodomain-like"/>
    <property type="match status" value="1"/>
</dbReference>
<dbReference type="GO" id="GO:0005829">
    <property type="term" value="C:cytosol"/>
    <property type="evidence" value="ECO:0007669"/>
    <property type="project" value="TreeGrafter"/>
</dbReference>
<accession>A0A5C9A691</accession>
<keyword evidence="2" id="KW-0238">DNA-binding</keyword>
<evidence type="ECO:0000313" key="5">
    <source>
        <dbReference type="EMBL" id="TXS95290.1"/>
    </source>
</evidence>
<gene>
    <name evidence="5" type="ORF">FV139_05170</name>
</gene>
<dbReference type="AlphaFoldDB" id="A0A5C9A691"/>
<organism evidence="5 6">
    <name type="scientific">Parahaliea maris</name>
    <dbReference type="NCBI Taxonomy" id="2716870"/>
    <lineage>
        <taxon>Bacteria</taxon>
        <taxon>Pseudomonadati</taxon>
        <taxon>Pseudomonadota</taxon>
        <taxon>Gammaproteobacteria</taxon>
        <taxon>Cellvibrionales</taxon>
        <taxon>Halieaceae</taxon>
        <taxon>Parahaliea</taxon>
    </lineage>
</organism>
<dbReference type="Proteomes" id="UP000321039">
    <property type="component" value="Unassembled WGS sequence"/>
</dbReference>
<evidence type="ECO:0000259" key="4">
    <source>
        <dbReference type="PROSITE" id="PS01124"/>
    </source>
</evidence>
<keyword evidence="1" id="KW-0805">Transcription regulation</keyword>
<evidence type="ECO:0000256" key="2">
    <source>
        <dbReference type="ARBA" id="ARBA00023125"/>
    </source>
</evidence>
<dbReference type="PROSITE" id="PS01124">
    <property type="entry name" value="HTH_ARAC_FAMILY_2"/>
    <property type="match status" value="1"/>
</dbReference>
<evidence type="ECO:0000256" key="1">
    <source>
        <dbReference type="ARBA" id="ARBA00023015"/>
    </source>
</evidence>
<proteinExistence type="predicted"/>
<dbReference type="Pfam" id="PF12833">
    <property type="entry name" value="HTH_18"/>
    <property type="match status" value="1"/>
</dbReference>
<comment type="caution">
    <text evidence="5">The sequence shown here is derived from an EMBL/GenBank/DDBJ whole genome shotgun (WGS) entry which is preliminary data.</text>
</comment>
<protein>
    <submittedName>
        <fullName evidence="5">AraC family transcriptional regulator</fullName>
    </submittedName>
</protein>
<dbReference type="RefSeq" id="WP_148067201.1">
    <property type="nucleotide sequence ID" value="NZ_VRZA01000002.1"/>
</dbReference>
<dbReference type="InterPro" id="IPR018060">
    <property type="entry name" value="HTH_AraC"/>
</dbReference>
<dbReference type="PANTHER" id="PTHR47894:SF1">
    <property type="entry name" value="HTH-TYPE TRANSCRIPTIONAL REGULATOR VQSM"/>
    <property type="match status" value="1"/>
</dbReference>
<dbReference type="SUPFAM" id="SSF46689">
    <property type="entry name" value="Homeodomain-like"/>
    <property type="match status" value="1"/>
</dbReference>
<dbReference type="InterPro" id="IPR009057">
    <property type="entry name" value="Homeodomain-like_sf"/>
</dbReference>
<feature type="domain" description="HTH araC/xylS-type" evidence="4">
    <location>
        <begin position="250"/>
        <end position="347"/>
    </location>
</feature>
<sequence>MAKPEIPAQRPEILLPLSDLEPLQAKLAEDGLSLADIFFELGIGERGILPERIRFSDYYRALGLLSKTTGDEIYHLSSRPFLRGANDFITSSAVGVDNLFEAMKAISKSTNLLYGGEFDYVERHGSKIIFIIEDAHFPFKFDDANFNYLTMECAIIYVVAMLVYLSDGAALQYLKKFKCTRPRFDPERNFLSCLDVPLVHGSNRYEMHFDAKVMALPVVESVRSVNVSKKVALTVIDMIEGRVGGTPGADSIPERVLKVMEDGVYEQTVIAERLHVSVATLKRHLMDSNTTFRELRDTSLFVRAKAMLALKYHPNEVAEKLGYSDFRSFYRAFKRWSGVTPHTYVSKHRQREE</sequence>
<dbReference type="GO" id="GO:0000976">
    <property type="term" value="F:transcription cis-regulatory region binding"/>
    <property type="evidence" value="ECO:0007669"/>
    <property type="project" value="TreeGrafter"/>
</dbReference>
<dbReference type="PANTHER" id="PTHR47894">
    <property type="entry name" value="HTH-TYPE TRANSCRIPTIONAL REGULATOR GADX"/>
    <property type="match status" value="1"/>
</dbReference>
<reference evidence="5 6" key="1">
    <citation type="submission" date="2019-08" db="EMBL/GenBank/DDBJ databases">
        <title>Parahaliea maris sp. nov., isolated from the surface seawater.</title>
        <authorList>
            <person name="Liu Y."/>
        </authorList>
    </citation>
    <scope>NUCLEOTIDE SEQUENCE [LARGE SCALE GENOMIC DNA]</scope>
    <source>
        <strain evidence="5 6">HSLHS9</strain>
    </source>
</reference>
<keyword evidence="3" id="KW-0804">Transcription</keyword>
<keyword evidence="6" id="KW-1185">Reference proteome</keyword>
<dbReference type="EMBL" id="VRZA01000002">
    <property type="protein sequence ID" value="TXS95290.1"/>
    <property type="molecule type" value="Genomic_DNA"/>
</dbReference>
<evidence type="ECO:0000313" key="6">
    <source>
        <dbReference type="Proteomes" id="UP000321039"/>
    </source>
</evidence>
<name>A0A5C9A691_9GAMM</name>